<dbReference type="GO" id="GO:0045505">
    <property type="term" value="F:dynein intermediate chain binding"/>
    <property type="evidence" value="ECO:0007669"/>
    <property type="project" value="InterPro"/>
</dbReference>
<feature type="domain" description="Dynein heavy chain C-terminal" evidence="3">
    <location>
        <begin position="388"/>
        <end position="682"/>
    </location>
</feature>
<dbReference type="GO" id="GO:0030286">
    <property type="term" value="C:dynein complex"/>
    <property type="evidence" value="ECO:0007669"/>
    <property type="project" value="InterPro"/>
</dbReference>
<dbReference type="Gene3D" id="1.20.1270.280">
    <property type="match status" value="1"/>
</dbReference>
<evidence type="ECO:0000313" key="5">
    <source>
        <dbReference type="Proteomes" id="UP001249851"/>
    </source>
</evidence>
<gene>
    <name evidence="4" type="ORF">P5673_021025</name>
</gene>
<evidence type="ECO:0000313" key="4">
    <source>
        <dbReference type="EMBL" id="KAK2556816.1"/>
    </source>
</evidence>
<dbReference type="Proteomes" id="UP001249851">
    <property type="component" value="Unassembled WGS sequence"/>
</dbReference>
<feature type="domain" description="Dynein heavy chain AAA lid" evidence="2">
    <location>
        <begin position="242"/>
        <end position="380"/>
    </location>
</feature>
<dbReference type="GO" id="GO:0007018">
    <property type="term" value="P:microtubule-based movement"/>
    <property type="evidence" value="ECO:0007669"/>
    <property type="project" value="InterPro"/>
</dbReference>
<proteinExistence type="predicted"/>
<feature type="domain" description="Dynein heavy chain region D6 P-loop" evidence="1">
    <location>
        <begin position="132"/>
        <end position="205"/>
    </location>
</feature>
<dbReference type="GO" id="GO:0008569">
    <property type="term" value="F:minus-end-directed microtubule motor activity"/>
    <property type="evidence" value="ECO:0007669"/>
    <property type="project" value="InterPro"/>
</dbReference>
<dbReference type="FunFam" id="1.10.8.720:FF:000004">
    <property type="entry name" value="Dynein heavy chain 5, axonemal"/>
    <property type="match status" value="1"/>
</dbReference>
<evidence type="ECO:0000259" key="3">
    <source>
        <dbReference type="Pfam" id="PF18199"/>
    </source>
</evidence>
<dbReference type="FunFam" id="3.10.490.20:FF:000003">
    <property type="entry name" value="Dynein heavy chain 5, axonemal"/>
    <property type="match status" value="1"/>
</dbReference>
<dbReference type="InterPro" id="IPR043160">
    <property type="entry name" value="Dynein_C_barrel"/>
</dbReference>
<reference evidence="4" key="1">
    <citation type="journal article" date="2023" name="G3 (Bethesda)">
        <title>Whole genome assembly and annotation of the endangered Caribbean coral Acropora cervicornis.</title>
        <authorList>
            <person name="Selwyn J.D."/>
            <person name="Vollmer S.V."/>
        </authorList>
    </citation>
    <scope>NUCLEOTIDE SEQUENCE</scope>
    <source>
        <strain evidence="4">K2</strain>
    </source>
</reference>
<dbReference type="Pfam" id="PF18199">
    <property type="entry name" value="Dynein_C"/>
    <property type="match status" value="1"/>
</dbReference>
<keyword evidence="5" id="KW-1185">Reference proteome</keyword>
<dbReference type="AlphaFoldDB" id="A0AAD9V0L4"/>
<dbReference type="Pfam" id="PF18198">
    <property type="entry name" value="AAA_lid_11"/>
    <property type="match status" value="1"/>
</dbReference>
<evidence type="ECO:0000259" key="1">
    <source>
        <dbReference type="Pfam" id="PF03028"/>
    </source>
</evidence>
<dbReference type="Gene3D" id="1.10.8.720">
    <property type="entry name" value="Region D6 of dynein motor"/>
    <property type="match status" value="1"/>
</dbReference>
<organism evidence="4 5">
    <name type="scientific">Acropora cervicornis</name>
    <name type="common">Staghorn coral</name>
    <dbReference type="NCBI Taxonomy" id="6130"/>
    <lineage>
        <taxon>Eukaryota</taxon>
        <taxon>Metazoa</taxon>
        <taxon>Cnidaria</taxon>
        <taxon>Anthozoa</taxon>
        <taxon>Hexacorallia</taxon>
        <taxon>Scleractinia</taxon>
        <taxon>Astrocoeniina</taxon>
        <taxon>Acroporidae</taxon>
        <taxon>Acropora</taxon>
    </lineage>
</organism>
<dbReference type="InterPro" id="IPR027417">
    <property type="entry name" value="P-loop_NTPase"/>
</dbReference>
<evidence type="ECO:0000259" key="2">
    <source>
        <dbReference type="Pfam" id="PF18198"/>
    </source>
</evidence>
<dbReference type="Pfam" id="PF03028">
    <property type="entry name" value="Dynein_heavy"/>
    <property type="match status" value="1"/>
</dbReference>
<reference evidence="4" key="2">
    <citation type="journal article" date="2023" name="Science">
        <title>Genomic signatures of disease resistance in endangered staghorn corals.</title>
        <authorList>
            <person name="Vollmer S.V."/>
            <person name="Selwyn J.D."/>
            <person name="Despard B.A."/>
            <person name="Roesel C.L."/>
        </authorList>
    </citation>
    <scope>NUCLEOTIDE SEQUENCE</scope>
    <source>
        <strain evidence="4">K2</strain>
    </source>
</reference>
<dbReference type="InterPro" id="IPR026983">
    <property type="entry name" value="DHC"/>
</dbReference>
<dbReference type="Gene3D" id="3.40.50.300">
    <property type="entry name" value="P-loop containing nucleotide triphosphate hydrolases"/>
    <property type="match status" value="1"/>
</dbReference>
<dbReference type="GO" id="GO:0051959">
    <property type="term" value="F:dynein light intermediate chain binding"/>
    <property type="evidence" value="ECO:0007669"/>
    <property type="project" value="InterPro"/>
</dbReference>
<dbReference type="PANTHER" id="PTHR46961:SF18">
    <property type="entry name" value="DYNEIN AXONEMAL HEAVY CHAIN 5"/>
    <property type="match status" value="1"/>
</dbReference>
<dbReference type="PANTHER" id="PTHR46961">
    <property type="entry name" value="DYNEIN HEAVY CHAIN 1, AXONEMAL-LIKE PROTEIN"/>
    <property type="match status" value="1"/>
</dbReference>
<protein>
    <submittedName>
        <fullName evidence="4">Dynein axonemal heavy chain 5</fullName>
    </submittedName>
</protein>
<dbReference type="InterPro" id="IPR041228">
    <property type="entry name" value="Dynein_C"/>
</dbReference>
<dbReference type="InterPro" id="IPR004273">
    <property type="entry name" value="Dynein_heavy_D6_P-loop"/>
</dbReference>
<dbReference type="Gene3D" id="3.10.490.20">
    <property type="match status" value="1"/>
</dbReference>
<sequence>MVGVRKMTENILKTAMEKREIMERINRVVGDPMTMIEVTRITVLSGHVQAGVNGMRHHRQSRSSCQEMKKIQPQSTSRKACVITLSIHISTRSWCPDRTMAQAPKYIAESMGANYAENVILDLEKTWEESDCNTPLINFLSMGSDPTSLIENLAKRHKFDCHAISMGQGQEIHTRRLGGGALLQNCYLGLEFMDELMDTVMEAENMSIKFTNEPPQGLRSGLKRTYNGISQDQLEISNLPQWKPMLYAVAFLHSTVQRRKYGPLGWNIPYEFNQADFTASVQFVQNHLDDMDIKKGVSWNTVRYMLGEVQYGGRVTDDFDKRLLNTFAKVWFSESMFQQSFNFYKGYSIPKGTSVPQFMDYIDTLPLVDSPEVFGLHPNADITYQSNLAKSCLDTILSIQPKDSSGGGGETRESVVQRLADDMLDKLPENYIAHEVKARLQKMGALSPMNIFLRQEIDRMQRVISAVRQTLTDLKLAIDGTIITSETLRDSLDCMYDARIPTHWKKISWESSTLGFWYTELLEGNSQFRSWCFERRPNVFWMTGFFSPQEFLTAMRQEVTRAHKGWALDCVVLHNDVTRLFKDDIIQPPAEGVYVHGLYLDGAGWDRRGCKLVEPTQKVLFTSMPVIHIYAINTTAGRDSRMYQCPIYKKPRRTDLTYIATIDLKTNQNPDHWILRGVALLCDIK</sequence>
<name>A0AAD9V0L4_ACRCE</name>
<dbReference type="InterPro" id="IPR042219">
    <property type="entry name" value="AAA_lid_11_sf"/>
</dbReference>
<dbReference type="InterPro" id="IPR041658">
    <property type="entry name" value="AAA_lid_11"/>
</dbReference>
<dbReference type="EMBL" id="JARQWQ010000053">
    <property type="protein sequence ID" value="KAK2556816.1"/>
    <property type="molecule type" value="Genomic_DNA"/>
</dbReference>
<comment type="caution">
    <text evidence="4">The sequence shown here is derived from an EMBL/GenBank/DDBJ whole genome shotgun (WGS) entry which is preliminary data.</text>
</comment>
<accession>A0AAD9V0L4</accession>
<dbReference type="FunFam" id="1.20.1270.280:FF:000002">
    <property type="entry name" value="Dynein heavy chain 5, axonemal"/>
    <property type="match status" value="1"/>
</dbReference>